<gene>
    <name evidence="1" type="ORF">Dsin_019843</name>
</gene>
<name>A0AAE0E2W9_9ROSI</name>
<proteinExistence type="predicted"/>
<keyword evidence="2" id="KW-1185">Reference proteome</keyword>
<evidence type="ECO:0000313" key="1">
    <source>
        <dbReference type="EMBL" id="KAK3205797.1"/>
    </source>
</evidence>
<protein>
    <submittedName>
        <fullName evidence="1">Uncharacterized protein</fullName>
    </submittedName>
</protein>
<reference evidence="1" key="1">
    <citation type="journal article" date="2023" name="Plant J.">
        <title>Genome sequences and population genomics provide insights into the demographic history, inbreeding, and mutation load of two 'living fossil' tree species of Dipteronia.</title>
        <authorList>
            <person name="Feng Y."/>
            <person name="Comes H.P."/>
            <person name="Chen J."/>
            <person name="Zhu S."/>
            <person name="Lu R."/>
            <person name="Zhang X."/>
            <person name="Li P."/>
            <person name="Qiu J."/>
            <person name="Olsen K.M."/>
            <person name="Qiu Y."/>
        </authorList>
    </citation>
    <scope>NUCLEOTIDE SEQUENCE</scope>
    <source>
        <strain evidence="1">NBL</strain>
    </source>
</reference>
<accession>A0AAE0E2W9</accession>
<organism evidence="1 2">
    <name type="scientific">Dipteronia sinensis</name>
    <dbReference type="NCBI Taxonomy" id="43782"/>
    <lineage>
        <taxon>Eukaryota</taxon>
        <taxon>Viridiplantae</taxon>
        <taxon>Streptophyta</taxon>
        <taxon>Embryophyta</taxon>
        <taxon>Tracheophyta</taxon>
        <taxon>Spermatophyta</taxon>
        <taxon>Magnoliopsida</taxon>
        <taxon>eudicotyledons</taxon>
        <taxon>Gunneridae</taxon>
        <taxon>Pentapetalae</taxon>
        <taxon>rosids</taxon>
        <taxon>malvids</taxon>
        <taxon>Sapindales</taxon>
        <taxon>Sapindaceae</taxon>
        <taxon>Hippocastanoideae</taxon>
        <taxon>Acereae</taxon>
        <taxon>Dipteronia</taxon>
    </lineage>
</organism>
<dbReference type="EMBL" id="JANJYJ010000006">
    <property type="protein sequence ID" value="KAK3205797.1"/>
    <property type="molecule type" value="Genomic_DNA"/>
</dbReference>
<comment type="caution">
    <text evidence="1">The sequence shown here is derived from an EMBL/GenBank/DDBJ whole genome shotgun (WGS) entry which is preliminary data.</text>
</comment>
<dbReference type="AlphaFoldDB" id="A0AAE0E2W9"/>
<sequence length="357" mass="39477">MVNSEEEKAPEKWHSSGGATGTGGLCFYSKGLIDLNKTCDEWNDFDSAHGKVIDDPGIEPASFGFDDCRDSSTVKADSVPKDSNFLIPGGSSDGLDEMEGELAEIPFTQLLNSYNIVGPASQESVISTTQHVVDRTTVDTQIHRSAKDVDISIPGTFTELLSSTIVDVSDSQESANSTTPVVDGVMENRRKMEMGSIDLESHNEASPSEIFLFTAKDRGSQEALPEQRIDSDYQNVPLELSLVVKTTEEHLQEERDYSNIQKGPPGFEDVWLVPKSKGISLGHKVPDLGSAEISKAKRISSVIVESPVAVAVPMSSQYLKILHCHRIYTIMEPRYLPVRREHQQGWIMEIKHQRQRE</sequence>
<dbReference type="Proteomes" id="UP001281410">
    <property type="component" value="Unassembled WGS sequence"/>
</dbReference>
<evidence type="ECO:0000313" key="2">
    <source>
        <dbReference type="Proteomes" id="UP001281410"/>
    </source>
</evidence>